<reference evidence="2 3" key="1">
    <citation type="journal article" date="2023" name="Arcadia Sci">
        <title>De novo assembly of a long-read Amblyomma americanum tick genome.</title>
        <authorList>
            <person name="Chou S."/>
            <person name="Poskanzer K.E."/>
            <person name="Rollins M."/>
            <person name="Thuy-Boun P.S."/>
        </authorList>
    </citation>
    <scope>NUCLEOTIDE SEQUENCE [LARGE SCALE GENOMIC DNA]</scope>
    <source>
        <strain evidence="2">F_SG_1</strain>
        <tissue evidence="2">Salivary glands</tissue>
    </source>
</reference>
<gene>
    <name evidence="2" type="ORF">V5799_016717</name>
</gene>
<evidence type="ECO:0000256" key="1">
    <source>
        <dbReference type="SAM" id="Phobius"/>
    </source>
</evidence>
<feature type="transmembrane region" description="Helical" evidence="1">
    <location>
        <begin position="119"/>
        <end position="144"/>
    </location>
</feature>
<dbReference type="EMBL" id="JARKHS020007170">
    <property type="protein sequence ID" value="KAK8781945.1"/>
    <property type="molecule type" value="Genomic_DNA"/>
</dbReference>
<keyword evidence="1" id="KW-1133">Transmembrane helix</keyword>
<accession>A0AAQ4F5F1</accession>
<keyword evidence="1" id="KW-0472">Membrane</keyword>
<dbReference type="Proteomes" id="UP001321473">
    <property type="component" value="Unassembled WGS sequence"/>
</dbReference>
<feature type="transmembrane region" description="Helical" evidence="1">
    <location>
        <begin position="93"/>
        <end position="113"/>
    </location>
</feature>
<evidence type="ECO:0000313" key="2">
    <source>
        <dbReference type="EMBL" id="KAK8781945.1"/>
    </source>
</evidence>
<evidence type="ECO:0000313" key="3">
    <source>
        <dbReference type="Proteomes" id="UP001321473"/>
    </source>
</evidence>
<name>A0AAQ4F5F1_AMBAM</name>
<feature type="transmembrane region" description="Helical" evidence="1">
    <location>
        <begin position="62"/>
        <end position="81"/>
    </location>
</feature>
<sequence>MSLCHEDTTLSYRYCKHLYIPVAHSSEVQQGQRRRERQVISFVILLMLNMKNYYFYGPFQMLHYLSFTYMLNGSFIILHGIVGDMDPTTKFLITYYGSGALMYLVSSFLSFSYLSSSHIITTAIAGLGVLQGVLMAALAIFVTLL</sequence>
<dbReference type="AlphaFoldDB" id="A0AAQ4F5F1"/>
<keyword evidence="3" id="KW-1185">Reference proteome</keyword>
<feature type="transmembrane region" description="Helical" evidence="1">
    <location>
        <begin position="39"/>
        <end position="56"/>
    </location>
</feature>
<comment type="caution">
    <text evidence="2">The sequence shown here is derived from an EMBL/GenBank/DDBJ whole genome shotgun (WGS) entry which is preliminary data.</text>
</comment>
<organism evidence="2 3">
    <name type="scientific">Amblyomma americanum</name>
    <name type="common">Lone star tick</name>
    <dbReference type="NCBI Taxonomy" id="6943"/>
    <lineage>
        <taxon>Eukaryota</taxon>
        <taxon>Metazoa</taxon>
        <taxon>Ecdysozoa</taxon>
        <taxon>Arthropoda</taxon>
        <taxon>Chelicerata</taxon>
        <taxon>Arachnida</taxon>
        <taxon>Acari</taxon>
        <taxon>Parasitiformes</taxon>
        <taxon>Ixodida</taxon>
        <taxon>Ixodoidea</taxon>
        <taxon>Ixodidae</taxon>
        <taxon>Amblyomminae</taxon>
        <taxon>Amblyomma</taxon>
    </lineage>
</organism>
<keyword evidence="1" id="KW-0812">Transmembrane</keyword>
<proteinExistence type="predicted"/>
<protein>
    <submittedName>
        <fullName evidence="2">Uncharacterized protein</fullName>
    </submittedName>
</protein>